<dbReference type="Proteomes" id="UP001064489">
    <property type="component" value="Chromosome 13"/>
</dbReference>
<protein>
    <submittedName>
        <fullName evidence="1">Uncharacterized protein</fullName>
    </submittedName>
</protein>
<organism evidence="1 2">
    <name type="scientific">Acer negundo</name>
    <name type="common">Box elder</name>
    <dbReference type="NCBI Taxonomy" id="4023"/>
    <lineage>
        <taxon>Eukaryota</taxon>
        <taxon>Viridiplantae</taxon>
        <taxon>Streptophyta</taxon>
        <taxon>Embryophyta</taxon>
        <taxon>Tracheophyta</taxon>
        <taxon>Spermatophyta</taxon>
        <taxon>Magnoliopsida</taxon>
        <taxon>eudicotyledons</taxon>
        <taxon>Gunneridae</taxon>
        <taxon>Pentapetalae</taxon>
        <taxon>rosids</taxon>
        <taxon>malvids</taxon>
        <taxon>Sapindales</taxon>
        <taxon>Sapindaceae</taxon>
        <taxon>Hippocastanoideae</taxon>
        <taxon>Acereae</taxon>
        <taxon>Acer</taxon>
    </lineage>
</organism>
<name>A0AAD5JPM0_ACENE</name>
<keyword evidence="2" id="KW-1185">Reference proteome</keyword>
<comment type="caution">
    <text evidence="1">The sequence shown here is derived from an EMBL/GenBank/DDBJ whole genome shotgun (WGS) entry which is preliminary data.</text>
</comment>
<proteinExistence type="predicted"/>
<reference evidence="1 2" key="1">
    <citation type="journal article" date="2022" name="Plant J.">
        <title>Strategies of tolerance reflected in two North American maple genomes.</title>
        <authorList>
            <person name="McEvoy S.L."/>
            <person name="Sezen U.U."/>
            <person name="Trouern-Trend A."/>
            <person name="McMahon S.M."/>
            <person name="Schaberg P.G."/>
            <person name="Yang J."/>
            <person name="Wegrzyn J.L."/>
            <person name="Swenson N.G."/>
        </authorList>
    </citation>
    <scope>NUCLEOTIDE SEQUENCE [LARGE SCALE GENOMIC DNA]</scope>
    <source>
        <strain evidence="1">91603</strain>
    </source>
</reference>
<sequence>MKKTAAKSMVYGPQRKERKFTEVLHGEDRRRSNHGILSSASQREALCLVQQLGSSLDCVEIDSTIVVKAINSDDPFDV</sequence>
<dbReference type="AlphaFoldDB" id="A0AAD5JPM0"/>
<gene>
    <name evidence="1" type="ORF">LWI28_017057</name>
</gene>
<evidence type="ECO:0000313" key="1">
    <source>
        <dbReference type="EMBL" id="KAI9198507.1"/>
    </source>
</evidence>
<accession>A0AAD5JPM0</accession>
<dbReference type="EMBL" id="JAJSOW010000002">
    <property type="protein sequence ID" value="KAI9198507.1"/>
    <property type="molecule type" value="Genomic_DNA"/>
</dbReference>
<evidence type="ECO:0000313" key="2">
    <source>
        <dbReference type="Proteomes" id="UP001064489"/>
    </source>
</evidence>